<dbReference type="PANTHER" id="PTHR43792">
    <property type="entry name" value="GNAT FAMILY, PUTATIVE (AFU_ORTHOLOGUE AFUA_3G00765)-RELATED-RELATED"/>
    <property type="match status" value="1"/>
</dbReference>
<protein>
    <submittedName>
        <fullName evidence="2">GNAT family N-acetyltransferase</fullName>
    </submittedName>
</protein>
<dbReference type="GO" id="GO:0016747">
    <property type="term" value="F:acyltransferase activity, transferring groups other than amino-acyl groups"/>
    <property type="evidence" value="ECO:0007669"/>
    <property type="project" value="InterPro"/>
</dbReference>
<keyword evidence="3" id="KW-1185">Reference proteome</keyword>
<organism evidence="2 3">
    <name type="scientific">Tritonibacter aquimaris</name>
    <dbReference type="NCBI Taxonomy" id="2663379"/>
    <lineage>
        <taxon>Bacteria</taxon>
        <taxon>Pseudomonadati</taxon>
        <taxon>Pseudomonadota</taxon>
        <taxon>Alphaproteobacteria</taxon>
        <taxon>Rhodobacterales</taxon>
        <taxon>Paracoccaceae</taxon>
        <taxon>Tritonibacter</taxon>
    </lineage>
</organism>
<dbReference type="Pfam" id="PF13302">
    <property type="entry name" value="Acetyltransf_3"/>
    <property type="match status" value="1"/>
</dbReference>
<dbReference type="Proteomes" id="UP000436694">
    <property type="component" value="Unassembled WGS sequence"/>
</dbReference>
<gene>
    <name evidence="2" type="ORF">GG681_07375</name>
</gene>
<evidence type="ECO:0000259" key="1">
    <source>
        <dbReference type="PROSITE" id="PS51186"/>
    </source>
</evidence>
<evidence type="ECO:0000313" key="2">
    <source>
        <dbReference type="EMBL" id="MQY42459.1"/>
    </source>
</evidence>
<dbReference type="PANTHER" id="PTHR43792:SF16">
    <property type="entry name" value="N-ACETYLTRANSFERASE DOMAIN-CONTAINING PROTEIN"/>
    <property type="match status" value="1"/>
</dbReference>
<dbReference type="AlphaFoldDB" id="A0A844ALG8"/>
<name>A0A844ALG8_9RHOB</name>
<dbReference type="PROSITE" id="PS51186">
    <property type="entry name" value="GNAT"/>
    <property type="match status" value="1"/>
</dbReference>
<dbReference type="SUPFAM" id="SSF55729">
    <property type="entry name" value="Acyl-CoA N-acyltransferases (Nat)"/>
    <property type="match status" value="1"/>
</dbReference>
<dbReference type="InterPro" id="IPR016181">
    <property type="entry name" value="Acyl_CoA_acyltransferase"/>
</dbReference>
<sequence length="182" mass="19964">MTVPELSSERLILRAHTPQDYGDLLRIWSAPEVVKYISGVPDTPETAWAKLIFHIGHWAAMGFGYWAVTARDGRYLGMVGFSVQPRLCEPALSEVLGEDVIEAGWVIDPKAQGQGIAQEAMQLALRWGDQKGFASTVALIAAGNDASERLAARLGYQHVGQVSYRDHPNRVWQRGGQAGAQH</sequence>
<dbReference type="InterPro" id="IPR000182">
    <property type="entry name" value="GNAT_dom"/>
</dbReference>
<dbReference type="RefSeq" id="WP_153546633.1">
    <property type="nucleotide sequence ID" value="NZ_WIXK01000003.1"/>
</dbReference>
<dbReference type="InterPro" id="IPR051531">
    <property type="entry name" value="N-acetyltransferase"/>
</dbReference>
<evidence type="ECO:0000313" key="3">
    <source>
        <dbReference type="Proteomes" id="UP000436694"/>
    </source>
</evidence>
<dbReference type="Gene3D" id="3.40.630.30">
    <property type="match status" value="1"/>
</dbReference>
<proteinExistence type="predicted"/>
<reference evidence="2 3" key="1">
    <citation type="submission" date="2019-10" db="EMBL/GenBank/DDBJ databases">
        <title>Epibacterium sp. nov., isolated from seawater.</title>
        <authorList>
            <person name="Zhang X."/>
            <person name="Li N."/>
        </authorList>
    </citation>
    <scope>NUCLEOTIDE SEQUENCE [LARGE SCALE GENOMIC DNA]</scope>
    <source>
        <strain evidence="2 3">SM1969</strain>
    </source>
</reference>
<feature type="domain" description="N-acetyltransferase" evidence="1">
    <location>
        <begin position="11"/>
        <end position="177"/>
    </location>
</feature>
<keyword evidence="2" id="KW-0808">Transferase</keyword>
<dbReference type="EMBL" id="WIXK01000003">
    <property type="protein sequence ID" value="MQY42459.1"/>
    <property type="molecule type" value="Genomic_DNA"/>
</dbReference>
<accession>A0A844ALG8</accession>
<comment type="caution">
    <text evidence="2">The sequence shown here is derived from an EMBL/GenBank/DDBJ whole genome shotgun (WGS) entry which is preliminary data.</text>
</comment>